<comment type="subcellular location">
    <subcellularLocation>
        <location evidence="1">Cell membrane</location>
        <topology evidence="1">Multi-pass membrane protein</topology>
    </subcellularLocation>
</comment>
<dbReference type="InterPro" id="IPR050833">
    <property type="entry name" value="Poly_Biosynth_Transport"/>
</dbReference>
<dbReference type="PANTHER" id="PTHR30250">
    <property type="entry name" value="PST FAMILY PREDICTED COLANIC ACID TRANSPORTER"/>
    <property type="match status" value="1"/>
</dbReference>
<evidence type="ECO:0000313" key="7">
    <source>
        <dbReference type="Proteomes" id="UP000049495"/>
    </source>
</evidence>
<keyword evidence="3" id="KW-0812">Transmembrane</keyword>
<dbReference type="RefSeq" id="WP_055320049.1">
    <property type="nucleotide sequence ID" value="NZ_CAWQCV010000130.1"/>
</dbReference>
<organism evidence="6 7">
    <name type="scientific">Vibrio crassostreae</name>
    <dbReference type="NCBI Taxonomy" id="246167"/>
    <lineage>
        <taxon>Bacteria</taxon>
        <taxon>Pseudomonadati</taxon>
        <taxon>Pseudomonadota</taxon>
        <taxon>Gammaproteobacteria</taxon>
        <taxon>Vibrionales</taxon>
        <taxon>Vibrionaceae</taxon>
        <taxon>Vibrio</taxon>
    </lineage>
</organism>
<dbReference type="GO" id="GO:0005886">
    <property type="term" value="C:plasma membrane"/>
    <property type="evidence" value="ECO:0007669"/>
    <property type="project" value="UniProtKB-SubCell"/>
</dbReference>
<reference evidence="7" key="1">
    <citation type="submission" date="2014-06" db="EMBL/GenBank/DDBJ databases">
        <authorList>
            <person name="Le Roux Frederique"/>
        </authorList>
    </citation>
    <scope>NUCLEOTIDE SEQUENCE [LARGE SCALE GENOMIC DNA]</scope>
    <source>
        <strain evidence="7">J5-5</strain>
    </source>
</reference>
<dbReference type="EMBL" id="CCJV01000137">
    <property type="protein sequence ID" value="CDT61756.1"/>
    <property type="molecule type" value="Genomic_DNA"/>
</dbReference>
<keyword evidence="4" id="KW-1133">Transmembrane helix</keyword>
<sequence>MISKLTKHLDIDTIMVFFDKIVASIKGPLSVICVLLFLDPNQQGLWYTFISLSALVGLAEMGFTTVVSQYISHEYAKVRLRNGFVIFNRNNRELFAIISYALKLYFIIIPIAVIGLTIVGYKFFDSESSWIIFVWVAYSISSGINLLSVLLIYIYRGMDKVAIVHKIRAFSNIVYITTLPIFLSLGFGLSSLPVIMMIMVVLICVMLYYVDTKFWVQLYRDRKRPVKFNSQELKNLQIKYAVSFFSGYFMFNIFVPLVYKYQGSLLAGQLGLTLTVVRTISTFSYAWLESKLPYFNILISKGELKKFRDEFKTKFQLSGATFIFGMIAIALLYFASNYFNLYNDRVVSPEIFSSIFAMEVGIYIMSCYAIYVRAHKVEPFHYISLISAMIIAGIAFSLIKSNNIEDAFYYIALVYWFFIVPVFYIVGKVKIRKRNYAVNFNYNKK</sequence>
<dbReference type="Proteomes" id="UP000049495">
    <property type="component" value="Unassembled WGS sequence"/>
</dbReference>
<proteinExistence type="predicted"/>
<gene>
    <name evidence="6" type="ORF">VCR5J5_730133</name>
</gene>
<comment type="caution">
    <text evidence="6">The sequence shown here is derived from an EMBL/GenBank/DDBJ whole genome shotgun (WGS) entry which is preliminary data.</text>
</comment>
<evidence type="ECO:0000313" key="6">
    <source>
        <dbReference type="EMBL" id="CDT61756.1"/>
    </source>
</evidence>
<keyword evidence="5" id="KW-0472">Membrane</keyword>
<evidence type="ECO:0000256" key="4">
    <source>
        <dbReference type="ARBA" id="ARBA00022989"/>
    </source>
</evidence>
<evidence type="ECO:0000256" key="2">
    <source>
        <dbReference type="ARBA" id="ARBA00022475"/>
    </source>
</evidence>
<evidence type="ECO:0000256" key="3">
    <source>
        <dbReference type="ARBA" id="ARBA00022692"/>
    </source>
</evidence>
<keyword evidence="2" id="KW-1003">Cell membrane</keyword>
<protein>
    <submittedName>
        <fullName evidence="6">Uncharacterized protein</fullName>
    </submittedName>
</protein>
<evidence type="ECO:0000256" key="5">
    <source>
        <dbReference type="ARBA" id="ARBA00023136"/>
    </source>
</evidence>
<evidence type="ECO:0000256" key="1">
    <source>
        <dbReference type="ARBA" id="ARBA00004651"/>
    </source>
</evidence>
<dbReference type="PANTHER" id="PTHR30250:SF11">
    <property type="entry name" value="O-ANTIGEN TRANSPORTER-RELATED"/>
    <property type="match status" value="1"/>
</dbReference>
<dbReference type="AlphaFoldDB" id="A0A822N501"/>
<name>A0A822N501_9VIBR</name>
<accession>A0A822N501</accession>